<name>A0A3N1D8F9_9ACTN</name>
<evidence type="ECO:0000313" key="1">
    <source>
        <dbReference type="EMBL" id="ROO89378.1"/>
    </source>
</evidence>
<dbReference type="NCBIfam" id="NF038076">
    <property type="entry name" value="fam_STM4015"/>
    <property type="match status" value="1"/>
</dbReference>
<dbReference type="Proteomes" id="UP000272400">
    <property type="component" value="Unassembled WGS sequence"/>
</dbReference>
<dbReference type="AlphaFoldDB" id="A0A3N1D8F9"/>
<dbReference type="InterPro" id="IPR047722">
    <property type="entry name" value="STM4015-like"/>
</dbReference>
<keyword evidence="2" id="KW-1185">Reference proteome</keyword>
<comment type="caution">
    <text evidence="1">The sequence shown here is derived from an EMBL/GenBank/DDBJ whole genome shotgun (WGS) entry which is preliminary data.</text>
</comment>
<protein>
    <recommendedName>
        <fullName evidence="3">Leucine rich repeat (LRR) protein</fullName>
    </recommendedName>
</protein>
<proteinExistence type="predicted"/>
<reference evidence="1 2" key="1">
    <citation type="submission" date="2018-11" db="EMBL/GenBank/DDBJ databases">
        <title>Sequencing the genomes of 1000 actinobacteria strains.</title>
        <authorList>
            <person name="Klenk H.-P."/>
        </authorList>
    </citation>
    <scope>NUCLEOTIDE SEQUENCE [LARGE SCALE GENOMIC DNA]</scope>
    <source>
        <strain evidence="1 2">DSM 44254</strain>
    </source>
</reference>
<evidence type="ECO:0000313" key="2">
    <source>
        <dbReference type="Proteomes" id="UP000272400"/>
    </source>
</evidence>
<gene>
    <name evidence="1" type="ORF">EDD29_7068</name>
</gene>
<dbReference type="SUPFAM" id="SSF52047">
    <property type="entry name" value="RNI-like"/>
    <property type="match status" value="1"/>
</dbReference>
<dbReference type="EMBL" id="RJKE01000001">
    <property type="protein sequence ID" value="ROO89378.1"/>
    <property type="molecule type" value="Genomic_DNA"/>
</dbReference>
<accession>A0A3N1D8F9</accession>
<sequence length="310" mass="33445">MINGFTESFAGLPVFDITEESEFTGLPDPASVAWRLRIDDYVEAFEPFETLFAGFLEHVDTARVRALIFGNWGPTYEVTSTRPLALLTDAAVRFPDLKAFFLGEYLQEESEISWIMHGDITTLFTAFEGLEEVVVRGGSDLALEPLKAPALKSLRFEAGGLPGRVVRAVAASELPALESLELWLGVDDYGGDTTVPDLAGILSGERLPSLRALGIQNSDFQDPIAAAVAGAPVVARLEALSLSMGSLTDTGAEALLSGQPLGHLARLDLHHHYMSTPMMARVVAALPGVAVDVADQNDAEDEWRFVEVSE</sequence>
<evidence type="ECO:0008006" key="3">
    <source>
        <dbReference type="Google" id="ProtNLM"/>
    </source>
</evidence>
<dbReference type="Gene3D" id="3.80.10.10">
    <property type="entry name" value="Ribonuclease Inhibitor"/>
    <property type="match status" value="1"/>
</dbReference>
<dbReference type="OrthoDB" id="9781345at2"/>
<dbReference type="InterPro" id="IPR032675">
    <property type="entry name" value="LRR_dom_sf"/>
</dbReference>
<dbReference type="RefSeq" id="WP_123668485.1">
    <property type="nucleotide sequence ID" value="NZ_RJKE01000001.1"/>
</dbReference>
<organism evidence="1 2">
    <name type="scientific">Actinocorallia herbida</name>
    <dbReference type="NCBI Taxonomy" id="58109"/>
    <lineage>
        <taxon>Bacteria</taxon>
        <taxon>Bacillati</taxon>
        <taxon>Actinomycetota</taxon>
        <taxon>Actinomycetes</taxon>
        <taxon>Streptosporangiales</taxon>
        <taxon>Thermomonosporaceae</taxon>
        <taxon>Actinocorallia</taxon>
    </lineage>
</organism>